<feature type="compositionally biased region" description="Low complexity" evidence="1">
    <location>
        <begin position="173"/>
        <end position="196"/>
    </location>
</feature>
<reference evidence="2 3" key="1">
    <citation type="submission" date="2023-11" db="EMBL/GenBank/DDBJ databases">
        <title>30 novel species of actinomycetes from the DSMZ collection.</title>
        <authorList>
            <person name="Nouioui I."/>
        </authorList>
    </citation>
    <scope>NUCLEOTIDE SEQUENCE [LARGE SCALE GENOMIC DNA]</scope>
    <source>
        <strain evidence="2 3">DSM 41524</strain>
    </source>
</reference>
<dbReference type="EMBL" id="JAZBJO010000038">
    <property type="protein sequence ID" value="MEE4597700.1"/>
    <property type="molecule type" value="Genomic_DNA"/>
</dbReference>
<evidence type="ECO:0000256" key="1">
    <source>
        <dbReference type="SAM" id="MobiDB-lite"/>
    </source>
</evidence>
<feature type="compositionally biased region" description="Low complexity" evidence="1">
    <location>
        <begin position="66"/>
        <end position="77"/>
    </location>
</feature>
<feature type="compositionally biased region" description="Basic residues" evidence="1">
    <location>
        <begin position="54"/>
        <end position="65"/>
    </location>
</feature>
<feature type="compositionally biased region" description="Polar residues" evidence="1">
    <location>
        <begin position="121"/>
        <end position="139"/>
    </location>
</feature>
<gene>
    <name evidence="2" type="ORF">V2J94_38520</name>
</gene>
<evidence type="ECO:0000313" key="2">
    <source>
        <dbReference type="EMBL" id="MEE4597700.1"/>
    </source>
</evidence>
<evidence type="ECO:0000313" key="3">
    <source>
        <dbReference type="Proteomes" id="UP001354709"/>
    </source>
</evidence>
<sequence length="196" mass="20536">MAASSERRTIPRRRSSAAPSGAPVRSASSAALARAAPRRVSRGGRTSRTVTPHGGRRPPGSRRTARSPTRSGSSRGRVSLAVSAPSGRTVTGTAAVPMCRVTVRGRSRAAAPRTRTSIRPVSSQWSGVSSTWPRPSTPSGAPCTLTATRATPLTADRSSRRHWSPRTRSAVLPSPATSRSPARRVPAPRVPVTTVP</sequence>
<dbReference type="Proteomes" id="UP001354709">
    <property type="component" value="Unassembled WGS sequence"/>
</dbReference>
<feature type="compositionally biased region" description="Low complexity" evidence="1">
    <location>
        <begin position="22"/>
        <end position="35"/>
    </location>
</feature>
<feature type="compositionally biased region" description="Low complexity" evidence="1">
    <location>
        <begin position="108"/>
        <end position="120"/>
    </location>
</feature>
<proteinExistence type="predicted"/>
<feature type="compositionally biased region" description="Low complexity" evidence="1">
    <location>
        <begin position="141"/>
        <end position="155"/>
    </location>
</feature>
<protein>
    <submittedName>
        <fullName evidence="2">Uncharacterized protein</fullName>
    </submittedName>
</protein>
<comment type="caution">
    <text evidence="2">The sequence shown here is derived from an EMBL/GenBank/DDBJ whole genome shotgun (WGS) entry which is preliminary data.</text>
</comment>
<name>A0ABU7Q8V3_9ACTN</name>
<feature type="region of interest" description="Disordered" evidence="1">
    <location>
        <begin position="1"/>
        <end position="196"/>
    </location>
</feature>
<keyword evidence="3" id="KW-1185">Reference proteome</keyword>
<organism evidence="2 3">
    <name type="scientific">Streptomyces asiaticus subsp. ignotus</name>
    <dbReference type="NCBI Taxonomy" id="3098222"/>
    <lineage>
        <taxon>Bacteria</taxon>
        <taxon>Bacillati</taxon>
        <taxon>Actinomycetota</taxon>
        <taxon>Actinomycetes</taxon>
        <taxon>Kitasatosporales</taxon>
        <taxon>Streptomycetaceae</taxon>
        <taxon>Streptomyces</taxon>
        <taxon>Streptomyces violaceusniger group</taxon>
    </lineage>
</organism>
<accession>A0ABU7Q8V3</accession>